<gene>
    <name evidence="1" type="ORF">QE152_g4317</name>
</gene>
<evidence type="ECO:0000313" key="1">
    <source>
        <dbReference type="EMBL" id="KAK9752349.1"/>
    </source>
</evidence>
<dbReference type="AlphaFoldDB" id="A0AAW1N1C4"/>
<dbReference type="Proteomes" id="UP001458880">
    <property type="component" value="Unassembled WGS sequence"/>
</dbReference>
<reference evidence="1 2" key="1">
    <citation type="journal article" date="2024" name="BMC Genomics">
        <title>De novo assembly and annotation of Popillia japonica's genome with initial clues to its potential as an invasive pest.</title>
        <authorList>
            <person name="Cucini C."/>
            <person name="Boschi S."/>
            <person name="Funari R."/>
            <person name="Cardaioli E."/>
            <person name="Iannotti N."/>
            <person name="Marturano G."/>
            <person name="Paoli F."/>
            <person name="Bruttini M."/>
            <person name="Carapelli A."/>
            <person name="Frati F."/>
            <person name="Nardi F."/>
        </authorList>
    </citation>
    <scope>NUCLEOTIDE SEQUENCE [LARGE SCALE GENOMIC DNA]</scope>
    <source>
        <strain evidence="1">DMR45628</strain>
    </source>
</reference>
<accession>A0AAW1N1C4</accession>
<sequence>MLKICERRILRGILGPVEEEEGNRNLMDHEIQEINDGSDIVKFVKNQRLEWWGHIQRMEENKIPKIINKWDPNPTRKKGRPMKIENSIEKSKNRKMWFSICSKDNKQKIATGE</sequence>
<name>A0AAW1N1C4_POPJA</name>
<evidence type="ECO:0000313" key="2">
    <source>
        <dbReference type="Proteomes" id="UP001458880"/>
    </source>
</evidence>
<organism evidence="1 2">
    <name type="scientific">Popillia japonica</name>
    <name type="common">Japanese beetle</name>
    <dbReference type="NCBI Taxonomy" id="7064"/>
    <lineage>
        <taxon>Eukaryota</taxon>
        <taxon>Metazoa</taxon>
        <taxon>Ecdysozoa</taxon>
        <taxon>Arthropoda</taxon>
        <taxon>Hexapoda</taxon>
        <taxon>Insecta</taxon>
        <taxon>Pterygota</taxon>
        <taxon>Neoptera</taxon>
        <taxon>Endopterygota</taxon>
        <taxon>Coleoptera</taxon>
        <taxon>Polyphaga</taxon>
        <taxon>Scarabaeiformia</taxon>
        <taxon>Scarabaeidae</taxon>
        <taxon>Rutelinae</taxon>
        <taxon>Popillia</taxon>
    </lineage>
</organism>
<proteinExistence type="predicted"/>
<dbReference type="EMBL" id="JASPKY010000021">
    <property type="protein sequence ID" value="KAK9752349.1"/>
    <property type="molecule type" value="Genomic_DNA"/>
</dbReference>
<comment type="caution">
    <text evidence="1">The sequence shown here is derived from an EMBL/GenBank/DDBJ whole genome shotgun (WGS) entry which is preliminary data.</text>
</comment>
<protein>
    <submittedName>
        <fullName evidence="1">Uncharacterized protein</fullName>
    </submittedName>
</protein>
<keyword evidence="2" id="KW-1185">Reference proteome</keyword>